<keyword evidence="4" id="KW-0472">Membrane</keyword>
<keyword evidence="2" id="KW-0813">Transport</keyword>
<dbReference type="Pfam" id="PF04069">
    <property type="entry name" value="OpuAC"/>
    <property type="match status" value="1"/>
</dbReference>
<keyword evidence="3" id="KW-1003">Cell membrane</keyword>
<sequence precursor="true">MLKTNSKIKPLLVIGMVLILAIAGAGCATDQSEGKQDNTDDNNSGTETTDNTKEVSIAYVQWDDAIATTNVVKQVYEKAGYDVKMNSVAAGAMYQAIASGDVDFSACGWLPNTQANYWEEYGDQIDKVGPNLEGASTGLVVPTYMDIDSIEELNENKEKLDGKITGIDPGAGIMSQTDTAIQEYNLDYELMSSSSAGMASALKAAYDKKEPIVVTLWNPHWAFARWDLKYLDDPKGVYGEDQIVNLARQGMSEDKPEAYEILNRFEWSMEDVESVMADIQSGTPAEEAASKWIENNPEKVDYWVNGEQ</sequence>
<evidence type="ECO:0000256" key="5">
    <source>
        <dbReference type="SAM" id="MobiDB-lite"/>
    </source>
</evidence>
<dbReference type="Gene3D" id="3.40.190.100">
    <property type="entry name" value="Glycine betaine-binding periplasmic protein, domain 2"/>
    <property type="match status" value="1"/>
</dbReference>
<evidence type="ECO:0000313" key="8">
    <source>
        <dbReference type="Proteomes" id="UP000000391"/>
    </source>
</evidence>
<dbReference type="KEGG" id="mev:Metev_0822"/>
<comment type="subcellular location">
    <subcellularLocation>
        <location evidence="1">Cell membrane</location>
    </subcellularLocation>
</comment>
<dbReference type="Gene3D" id="3.10.105.10">
    <property type="entry name" value="Dipeptide-binding Protein, Domain 3"/>
    <property type="match status" value="2"/>
</dbReference>
<dbReference type="PANTHER" id="PTHR47737:SF1">
    <property type="entry name" value="GLYCINE BETAINE_PROLINE BETAINE TRANSPORT SYSTEM PERMEASE PROTEIN PROW"/>
    <property type="match status" value="1"/>
</dbReference>
<dbReference type="GO" id="GO:0043190">
    <property type="term" value="C:ATP-binding cassette (ABC) transporter complex"/>
    <property type="evidence" value="ECO:0007669"/>
    <property type="project" value="InterPro"/>
</dbReference>
<gene>
    <name evidence="7" type="ordered locus">Metev_0822</name>
</gene>
<dbReference type="GO" id="GO:0031460">
    <property type="term" value="P:glycine betaine transport"/>
    <property type="evidence" value="ECO:0007669"/>
    <property type="project" value="TreeGrafter"/>
</dbReference>
<evidence type="ECO:0000259" key="6">
    <source>
        <dbReference type="Pfam" id="PF04069"/>
    </source>
</evidence>
<dbReference type="GO" id="GO:0005275">
    <property type="term" value="F:amine transmembrane transporter activity"/>
    <property type="evidence" value="ECO:0007669"/>
    <property type="project" value="TreeGrafter"/>
</dbReference>
<name>D7E8P9_METEZ</name>
<dbReference type="GeneID" id="9346448"/>
<dbReference type="InterPro" id="IPR007210">
    <property type="entry name" value="ABC_Gly_betaine_transp_sub-bd"/>
</dbReference>
<evidence type="ECO:0000256" key="1">
    <source>
        <dbReference type="ARBA" id="ARBA00004236"/>
    </source>
</evidence>
<dbReference type="CDD" id="cd13639">
    <property type="entry name" value="PBP2_OpuAC_like"/>
    <property type="match status" value="1"/>
</dbReference>
<dbReference type="HOGENOM" id="CLU_008673_1_0_2"/>
<dbReference type="PANTHER" id="PTHR47737">
    <property type="entry name" value="GLYCINE BETAINE/PROLINE BETAINE TRANSPORT SYSTEM PERMEASE PROTEIN PROW"/>
    <property type="match status" value="1"/>
</dbReference>
<feature type="region of interest" description="Disordered" evidence="5">
    <location>
        <begin position="29"/>
        <end position="50"/>
    </location>
</feature>
<dbReference type="AlphaFoldDB" id="D7E8P9"/>
<evidence type="ECO:0000313" key="7">
    <source>
        <dbReference type="EMBL" id="ADI73720.1"/>
    </source>
</evidence>
<organism evidence="7 8">
    <name type="scientific">Methanohalobium evestigatum (strain ATCC BAA-1072 / DSM 3721 / NBRC 107634 / OCM 161 / Z-7303)</name>
    <dbReference type="NCBI Taxonomy" id="644295"/>
    <lineage>
        <taxon>Archaea</taxon>
        <taxon>Methanobacteriati</taxon>
        <taxon>Methanobacteriota</taxon>
        <taxon>Stenosarchaea group</taxon>
        <taxon>Methanomicrobia</taxon>
        <taxon>Methanosarcinales</taxon>
        <taxon>Methanosarcinaceae</taxon>
        <taxon>Methanohalobium</taxon>
    </lineage>
</organism>
<dbReference type="STRING" id="644295.Metev_0822"/>
<reference evidence="7 8" key="1">
    <citation type="submission" date="2010-06" db="EMBL/GenBank/DDBJ databases">
        <title>Complete sequence chromosome of Methanohalobium evestigatum Z-7303.</title>
        <authorList>
            <consortium name="US DOE Joint Genome Institute"/>
            <person name="Lucas S."/>
            <person name="Copeland A."/>
            <person name="Lapidus A."/>
            <person name="Cheng J.-F."/>
            <person name="Bruce D."/>
            <person name="Goodwin L."/>
            <person name="Pitluck S."/>
            <person name="Saunders E."/>
            <person name="Detter J.C."/>
            <person name="Han C."/>
            <person name="Tapia R."/>
            <person name="Land M."/>
            <person name="Hauser L."/>
            <person name="Kyrpides N."/>
            <person name="Mikhailova N."/>
            <person name="Sieprawska-Lupa M."/>
            <person name="Whitman W.B."/>
            <person name="Anderson I."/>
            <person name="Woyke T."/>
        </authorList>
    </citation>
    <scope>NUCLEOTIDE SEQUENCE [LARGE SCALE GENOMIC DNA]</scope>
    <source>
        <strain evidence="8">ATCC BAA-1072 / DSM 3721 / NBRC 107634 / OCM 161 / Z-7303</strain>
    </source>
</reference>
<dbReference type="PROSITE" id="PS51257">
    <property type="entry name" value="PROKAR_LIPOPROTEIN"/>
    <property type="match status" value="1"/>
</dbReference>
<evidence type="ECO:0000256" key="3">
    <source>
        <dbReference type="ARBA" id="ARBA00022475"/>
    </source>
</evidence>
<proteinExistence type="predicted"/>
<evidence type="ECO:0000256" key="2">
    <source>
        <dbReference type="ARBA" id="ARBA00022448"/>
    </source>
</evidence>
<dbReference type="Proteomes" id="UP000000391">
    <property type="component" value="Chromosome"/>
</dbReference>
<keyword evidence="8" id="KW-1185">Reference proteome</keyword>
<dbReference type="RefSeq" id="WP_013194288.1">
    <property type="nucleotide sequence ID" value="NC_014253.1"/>
</dbReference>
<dbReference type="EMBL" id="CP002069">
    <property type="protein sequence ID" value="ADI73720.1"/>
    <property type="molecule type" value="Genomic_DNA"/>
</dbReference>
<dbReference type="GO" id="GO:0015226">
    <property type="term" value="F:carnitine transmembrane transporter activity"/>
    <property type="evidence" value="ECO:0007669"/>
    <property type="project" value="TreeGrafter"/>
</dbReference>
<feature type="domain" description="ABC-type glycine betaine transport system substrate-binding" evidence="6">
    <location>
        <begin position="53"/>
        <end position="295"/>
    </location>
</feature>
<dbReference type="GO" id="GO:0015871">
    <property type="term" value="P:choline transport"/>
    <property type="evidence" value="ECO:0007669"/>
    <property type="project" value="TreeGrafter"/>
</dbReference>
<evidence type="ECO:0000256" key="4">
    <source>
        <dbReference type="ARBA" id="ARBA00023136"/>
    </source>
</evidence>
<accession>D7E8P9</accession>
<dbReference type="SUPFAM" id="SSF53850">
    <property type="entry name" value="Periplasmic binding protein-like II"/>
    <property type="match status" value="1"/>
</dbReference>
<protein>
    <submittedName>
        <fullName evidence="7">Substrate-binding region of ABC-type glycine betaine transport system</fullName>
    </submittedName>
</protein>